<evidence type="ECO:0000259" key="9">
    <source>
        <dbReference type="Pfam" id="PF01773"/>
    </source>
</evidence>
<evidence type="ECO:0000256" key="5">
    <source>
        <dbReference type="ARBA" id="ARBA00022989"/>
    </source>
</evidence>
<dbReference type="GO" id="GO:0015389">
    <property type="term" value="F:pyrimidine- and adenosine-specific:sodium symporter activity"/>
    <property type="evidence" value="ECO:0007669"/>
    <property type="project" value="TreeGrafter"/>
</dbReference>
<evidence type="ECO:0000256" key="2">
    <source>
        <dbReference type="ARBA" id="ARBA00009033"/>
    </source>
</evidence>
<dbReference type="Ensembl" id="ENSMICT00000058578.1">
    <property type="protein sequence ID" value="ENSMICP00000041583.1"/>
    <property type="gene ID" value="ENSMICG00000000775.3"/>
</dbReference>
<feature type="region of interest" description="Disordered" evidence="8">
    <location>
        <begin position="107"/>
        <end position="157"/>
    </location>
</feature>
<dbReference type="InterPro" id="IPR011657">
    <property type="entry name" value="CNT_C_dom"/>
</dbReference>
<dbReference type="AlphaFoldDB" id="A0A8C5XUQ9"/>
<reference evidence="12" key="1">
    <citation type="submission" date="2016-12" db="EMBL/GenBank/DDBJ databases">
        <title>Mouse lemur reference genome and diversity panel.</title>
        <authorList>
            <person name="Harris R."/>
            <person name="Larsen P."/>
            <person name="Liu Y."/>
            <person name="Hughes D.S."/>
            <person name="Murali S."/>
            <person name="Raveendran M."/>
            <person name="Korchina V."/>
            <person name="Wang M."/>
            <person name="Jhangiani S."/>
            <person name="Bandaranaike D."/>
            <person name="Bellair M."/>
            <person name="Blankenburg K."/>
            <person name="Chao H."/>
            <person name="Dahdouli M."/>
            <person name="Dinh H."/>
            <person name="Doddapaneni H."/>
            <person name="English A."/>
            <person name="Firestine M."/>
            <person name="Gnanaolivu R."/>
            <person name="Gross S."/>
            <person name="Hernandez B."/>
            <person name="Javaid M."/>
            <person name="Jayaseelan J."/>
            <person name="Jones J."/>
            <person name="Khan Z."/>
            <person name="Kovar C."/>
            <person name="Kurapati P."/>
            <person name="Le B."/>
            <person name="Lee S."/>
            <person name="Li M."/>
            <person name="Mathew T."/>
            <person name="Narasimhan A."/>
            <person name="Ngo D."/>
            <person name="Nguyen L."/>
            <person name="Okwuonu G."/>
            <person name="Ongeri F."/>
            <person name="Osuji N."/>
            <person name="Pu L.-L."/>
            <person name="Puazo M."/>
            <person name="Quiroz J."/>
            <person name="Raj R."/>
            <person name="Rajbhandari K."/>
            <person name="Reid J.G."/>
            <person name="Santibanez J."/>
            <person name="Sexton D."/>
            <person name="Skinner E."/>
            <person name="Vee V."/>
            <person name="Weissenberger G."/>
            <person name="Wu Y."/>
            <person name="Xin Y."/>
            <person name="Han Y."/>
            <person name="Campbell C."/>
            <person name="Brown A."/>
            <person name="Sullivan B."/>
            <person name="Shelton J."/>
            <person name="Brown S."/>
            <person name="Dudchenko O."/>
            <person name="Machol I."/>
            <person name="Durand N."/>
            <person name="Shamim M."/>
            <person name="Lieberman A."/>
            <person name="Muzny D.M."/>
            <person name="Richards S."/>
            <person name="Yoder A."/>
            <person name="Worley K.C."/>
            <person name="Rogers J."/>
            <person name="Gibbs R.A."/>
        </authorList>
    </citation>
    <scope>NUCLEOTIDE SEQUENCE [LARGE SCALE GENOMIC DNA]</scope>
</reference>
<dbReference type="Pfam" id="PF07662">
    <property type="entry name" value="Nucleos_tra2_C"/>
    <property type="match status" value="1"/>
</dbReference>
<feature type="transmembrane region" description="Helical" evidence="7">
    <location>
        <begin position="668"/>
        <end position="692"/>
    </location>
</feature>
<reference evidence="12" key="2">
    <citation type="submission" date="2025-08" db="UniProtKB">
        <authorList>
            <consortium name="Ensembl"/>
        </authorList>
    </citation>
    <scope>IDENTIFICATION</scope>
</reference>
<feature type="domain" description="Concentrative nucleoside transporter C-terminal" evidence="10">
    <location>
        <begin position="467"/>
        <end position="688"/>
    </location>
</feature>
<feature type="transmembrane region" description="Helical" evidence="7">
    <location>
        <begin position="528"/>
        <end position="546"/>
    </location>
</feature>
<feature type="transmembrane region" description="Helical" evidence="7">
    <location>
        <begin position="248"/>
        <end position="267"/>
    </location>
</feature>
<keyword evidence="6 7" id="KW-0472">Membrane</keyword>
<name>A0A8C5XUQ9_MICMU</name>
<dbReference type="Proteomes" id="UP000694394">
    <property type="component" value="Chromosome 9"/>
</dbReference>
<dbReference type="GeneTree" id="ENSGT00390000016025"/>
<keyword evidence="4 7" id="KW-0812">Transmembrane</keyword>
<dbReference type="EMBL" id="ABDC03013884">
    <property type="status" value="NOT_ANNOTATED_CDS"/>
    <property type="molecule type" value="Genomic_DNA"/>
</dbReference>
<evidence type="ECO:0000256" key="1">
    <source>
        <dbReference type="ARBA" id="ARBA00004651"/>
    </source>
</evidence>
<evidence type="ECO:0000256" key="7">
    <source>
        <dbReference type="RuleBase" id="RU362018"/>
    </source>
</evidence>
<dbReference type="EMBL" id="ABDC03013889">
    <property type="status" value="NOT_ANNOTATED_CDS"/>
    <property type="molecule type" value="Genomic_DNA"/>
</dbReference>
<evidence type="ECO:0000256" key="3">
    <source>
        <dbReference type="ARBA" id="ARBA00022475"/>
    </source>
</evidence>
<dbReference type="EMBL" id="ABDC03013886">
    <property type="status" value="NOT_ANNOTATED_CDS"/>
    <property type="molecule type" value="Genomic_DNA"/>
</dbReference>
<evidence type="ECO:0000256" key="4">
    <source>
        <dbReference type="ARBA" id="ARBA00022692"/>
    </source>
</evidence>
<dbReference type="InterPro" id="IPR011642">
    <property type="entry name" value="Gate_dom"/>
</dbReference>
<dbReference type="EMBL" id="ABDC03013888">
    <property type="status" value="NOT_ANNOTATED_CDS"/>
    <property type="molecule type" value="Genomic_DNA"/>
</dbReference>
<dbReference type="Pfam" id="PF07670">
    <property type="entry name" value="Gate"/>
    <property type="match status" value="1"/>
</dbReference>
<dbReference type="EMBL" id="ABDC03013885">
    <property type="status" value="NOT_ANNOTATED_CDS"/>
    <property type="molecule type" value="Genomic_DNA"/>
</dbReference>
<feature type="compositionally biased region" description="Basic and acidic residues" evidence="8">
    <location>
        <begin position="133"/>
        <end position="154"/>
    </location>
</feature>
<feature type="domain" description="Concentrative nucleoside transporter N-terminal" evidence="9">
    <location>
        <begin position="283"/>
        <end position="355"/>
    </location>
</feature>
<evidence type="ECO:0000259" key="10">
    <source>
        <dbReference type="Pfam" id="PF07662"/>
    </source>
</evidence>
<evidence type="ECO:0000256" key="6">
    <source>
        <dbReference type="ARBA" id="ARBA00023136"/>
    </source>
</evidence>
<feature type="transmembrane region" description="Helical" evidence="7">
    <location>
        <begin position="181"/>
        <end position="203"/>
    </location>
</feature>
<evidence type="ECO:0000256" key="8">
    <source>
        <dbReference type="SAM" id="MobiDB-lite"/>
    </source>
</evidence>
<feature type="compositionally biased region" description="Polar residues" evidence="8">
    <location>
        <begin position="117"/>
        <end position="129"/>
    </location>
</feature>
<protein>
    <recommendedName>
        <fullName evidence="7">Sodium/nucleoside cotransporter</fullName>
    </recommendedName>
</protein>
<dbReference type="InterPro" id="IPR018270">
    <property type="entry name" value="C_nuclsd_transpt_met_bac"/>
</dbReference>
<accession>A0A8C5XUQ9</accession>
<reference evidence="12" key="3">
    <citation type="submission" date="2025-09" db="UniProtKB">
        <authorList>
            <consortium name="Ensembl"/>
        </authorList>
    </citation>
    <scope>IDENTIFICATION</scope>
</reference>
<proteinExistence type="inferred from homology"/>
<keyword evidence="5 7" id="KW-1133">Transmembrane helix</keyword>
<feature type="transmembrane region" description="Helical" evidence="7">
    <location>
        <begin position="279"/>
        <end position="295"/>
    </location>
</feature>
<dbReference type="GO" id="GO:0015861">
    <property type="term" value="P:cytidine transport"/>
    <property type="evidence" value="ECO:0007669"/>
    <property type="project" value="TreeGrafter"/>
</dbReference>
<evidence type="ECO:0000313" key="12">
    <source>
        <dbReference type="Ensembl" id="ENSMICP00000041583.1"/>
    </source>
</evidence>
<feature type="transmembrane region" description="Helical" evidence="7">
    <location>
        <begin position="438"/>
        <end position="460"/>
    </location>
</feature>
<keyword evidence="3" id="KW-1003">Cell membrane</keyword>
<dbReference type="GO" id="GO:0015862">
    <property type="term" value="P:uridine transmembrane transport"/>
    <property type="evidence" value="ECO:0007669"/>
    <property type="project" value="TreeGrafter"/>
</dbReference>
<dbReference type="InterPro" id="IPR008276">
    <property type="entry name" value="C_nuclsd_transpt"/>
</dbReference>
<organism evidence="12 13">
    <name type="scientific">Microcebus murinus</name>
    <name type="common">Gray mouse lemur</name>
    <name type="synonym">Lemur murinus</name>
    <dbReference type="NCBI Taxonomy" id="30608"/>
    <lineage>
        <taxon>Eukaryota</taxon>
        <taxon>Metazoa</taxon>
        <taxon>Chordata</taxon>
        <taxon>Craniata</taxon>
        <taxon>Vertebrata</taxon>
        <taxon>Euteleostomi</taxon>
        <taxon>Mammalia</taxon>
        <taxon>Eutheria</taxon>
        <taxon>Euarchontoglires</taxon>
        <taxon>Primates</taxon>
        <taxon>Strepsirrhini</taxon>
        <taxon>Lemuriformes</taxon>
        <taxon>Cheirogaleidae</taxon>
        <taxon>Microcebus</taxon>
    </lineage>
</organism>
<feature type="transmembrane region" description="Helical" evidence="7">
    <location>
        <begin position="362"/>
        <end position="383"/>
    </location>
</feature>
<keyword evidence="13" id="KW-1185">Reference proteome</keyword>
<feature type="transmembrane region" description="Helical" evidence="7">
    <location>
        <begin position="28"/>
        <end position="47"/>
    </location>
</feature>
<evidence type="ECO:0000259" key="11">
    <source>
        <dbReference type="Pfam" id="PF07670"/>
    </source>
</evidence>
<comment type="subcellular location">
    <subcellularLocation>
        <location evidence="1">Cell membrane</location>
        <topology evidence="1">Multi-pass membrane protein</topology>
    </subcellularLocation>
</comment>
<feature type="transmembrane region" description="Helical" evidence="7">
    <location>
        <begin position="632"/>
        <end position="656"/>
    </location>
</feature>
<dbReference type="GO" id="GO:0005886">
    <property type="term" value="C:plasma membrane"/>
    <property type="evidence" value="ECO:0007669"/>
    <property type="project" value="UniProtKB-SubCell"/>
</dbReference>
<dbReference type="Pfam" id="PF01773">
    <property type="entry name" value="Nucleos_tra2_N"/>
    <property type="match status" value="1"/>
</dbReference>
<dbReference type="PANTHER" id="PTHR10590:SF16">
    <property type="entry name" value="SODIUM_NUCLEOSIDE COTRANSPORTER 1"/>
    <property type="match status" value="1"/>
</dbReference>
<feature type="domain" description="Nucleoside transporter/FeoB GTPase Gate" evidence="11">
    <location>
        <begin position="363"/>
        <end position="461"/>
    </location>
</feature>
<feature type="transmembrane region" description="Helical" evidence="7">
    <location>
        <begin position="209"/>
        <end position="228"/>
    </location>
</feature>
<evidence type="ECO:0000313" key="13">
    <source>
        <dbReference type="Proteomes" id="UP000694394"/>
    </source>
</evidence>
<sequence>MRHSPVNPCWRDQAHSDVKVVSCKLGNVLKPAWLLLGVLCLLASLWAPRQTKAGRKGIPAEVRRRAKGKEEWTSLSPQKRALLSFPKSHLLTTDLWKVWHMENDRPSRRESVPLKPSANSPENVGSDTLESMEEGRLPDKDSSPTEAGDSRSEAGPEPLSTWRILRPAQRARRFCREHKQLIRWICIGLLCTGYAVFLLVACIRNFQRALGLFVLTCVVLAFLAYRLLKRLLAPKLRRHKNPHGHPCLNLCAKRGLALAALLFLVLWLSLDTSRRPEQLVSFAGMCVFIAVLFACSKHHCAVSWRAVSWGLVLQFALGLFVIRTEPGFVAFQWLGDQIQIFLNYTRAGSTFVFGENLVDSVFAFQVLPIIVFFSCVMSVLYYLGLMQWVILKIAWLMQVTMGTTATETLSVAGNIFVSQTEAPLLIRPYLADMTLSEIHVVLTGGYSTIAGSLLGVYISFGIDAASLIAASVMAAPCALALSKLVYPEVEKSKFKSEEGVKLTYGDAQNLIEAVSSGATISVKVVTNIIANLIAYLALLAFINSVLSWMGNMVDIDGLSFQLICSYILRPVAFLMGVAWEDCPVVAELLGIKLFVNEFVAYQELSNYKLRRLAGADAWAGTRKQWISVRAEILTTFALCGFANFSSIGIMLGGLSSMVPKRRSDISRIVLRALFTGVCVTLVNACVAGILYVPRAAEVDCTSLLNTTLSSSSFEVYQCCHEFFQSDGLEFGPGALSNCCQFYNRTICA</sequence>
<keyword evidence="7" id="KW-0813">Transport</keyword>
<dbReference type="PANTHER" id="PTHR10590">
    <property type="entry name" value="SODIUM/NUCLEOSIDE COTRANSPORTER"/>
    <property type="match status" value="1"/>
</dbReference>
<feature type="transmembrane region" description="Helical" evidence="7">
    <location>
        <begin position="467"/>
        <end position="486"/>
    </location>
</feature>
<dbReference type="NCBIfam" id="TIGR00804">
    <property type="entry name" value="nupC"/>
    <property type="match status" value="1"/>
</dbReference>
<dbReference type="EMBL" id="ABDC03013887">
    <property type="status" value="NOT_ANNOTATED_CDS"/>
    <property type="molecule type" value="Genomic_DNA"/>
</dbReference>
<feature type="transmembrane region" description="Helical" evidence="7">
    <location>
        <begin position="302"/>
        <end position="322"/>
    </location>
</feature>
<dbReference type="InterPro" id="IPR002668">
    <property type="entry name" value="CNT_N_dom"/>
</dbReference>
<comment type="similarity">
    <text evidence="2 7">Belongs to the concentrative nucleoside transporter (CNT) (TC 2.A.41) family.</text>
</comment>